<dbReference type="RefSeq" id="WP_093664007.1">
    <property type="nucleotide sequence ID" value="NZ_FOCF01000001.1"/>
</dbReference>
<evidence type="ECO:0000313" key="6">
    <source>
        <dbReference type="Proteomes" id="UP000199206"/>
    </source>
</evidence>
<dbReference type="Gene3D" id="3.30.360.10">
    <property type="entry name" value="Dihydrodipicolinate Reductase, domain 2"/>
    <property type="match status" value="1"/>
</dbReference>
<gene>
    <name evidence="5" type="ORF">SAMN05192583_0690</name>
</gene>
<dbReference type="Pfam" id="PF01408">
    <property type="entry name" value="GFO_IDH_MocA"/>
    <property type="match status" value="1"/>
</dbReference>
<dbReference type="EMBL" id="FOCF01000001">
    <property type="protein sequence ID" value="SEM57531.1"/>
    <property type="molecule type" value="Genomic_DNA"/>
</dbReference>
<evidence type="ECO:0000256" key="2">
    <source>
        <dbReference type="ARBA" id="ARBA00023002"/>
    </source>
</evidence>
<dbReference type="InterPro" id="IPR000683">
    <property type="entry name" value="Gfo/Idh/MocA-like_OxRdtase_N"/>
</dbReference>
<dbReference type="InterPro" id="IPR055170">
    <property type="entry name" value="GFO_IDH_MocA-like_dom"/>
</dbReference>
<accession>A0A1H7ZH02</accession>
<dbReference type="PANTHER" id="PTHR43708">
    <property type="entry name" value="CONSERVED EXPRESSED OXIDOREDUCTASE (EUROFUNG)"/>
    <property type="match status" value="1"/>
</dbReference>
<evidence type="ECO:0000313" key="5">
    <source>
        <dbReference type="EMBL" id="SEM57531.1"/>
    </source>
</evidence>
<name>A0A1H7ZH02_9SPHN</name>
<evidence type="ECO:0000256" key="1">
    <source>
        <dbReference type="ARBA" id="ARBA00010928"/>
    </source>
</evidence>
<feature type="domain" description="Gfo/Idh/MocA-like oxidoreductase N-terminal" evidence="3">
    <location>
        <begin position="7"/>
        <end position="121"/>
    </location>
</feature>
<dbReference type="STRING" id="1166340.SAMN05192583_0690"/>
<dbReference type="InterPro" id="IPR051317">
    <property type="entry name" value="Gfo/Idh/MocA_oxidoreduct"/>
</dbReference>
<dbReference type="Gene3D" id="3.40.50.720">
    <property type="entry name" value="NAD(P)-binding Rossmann-like Domain"/>
    <property type="match status" value="1"/>
</dbReference>
<dbReference type="OrthoDB" id="9792935at2"/>
<dbReference type="GO" id="GO:0000166">
    <property type="term" value="F:nucleotide binding"/>
    <property type="evidence" value="ECO:0007669"/>
    <property type="project" value="InterPro"/>
</dbReference>
<dbReference type="GO" id="GO:0016491">
    <property type="term" value="F:oxidoreductase activity"/>
    <property type="evidence" value="ECO:0007669"/>
    <property type="project" value="UniProtKB-KW"/>
</dbReference>
<proteinExistence type="inferred from homology"/>
<dbReference type="AlphaFoldDB" id="A0A1H7ZH02"/>
<evidence type="ECO:0000259" key="3">
    <source>
        <dbReference type="Pfam" id="PF01408"/>
    </source>
</evidence>
<sequence>MSDTTGVGLVGFGLAGARLHAPVIAAVPGFRIAAIMTSRREEAHADWPDAAVVGTPDDLLARPDVDLIVVATPNATHAPIAAAALRAGKHVVVDKPFVTDNADGDALIEAAREAGLVLSVYQNRRWDADFLTVGSLLAGGRLGQVRLAEMCWHRFRPAIKPGWRERERVGGGLLADLGPHLIDQALQLFGIPDAVGADVLIQRPQAVVDDYFDVVLHYGGMRVRLASSTLVAATRPRFALHGDAGSFVKHGIDPQEAALRAGHIDWASFGQEEPALHGTLTDPDGRTMAVPSERGDWRCFYRGMLNAIRGEAPPPVIAEDALLALRIVELARTAAEAGRVLPVDPSLVRTGSGV</sequence>
<keyword evidence="6" id="KW-1185">Reference proteome</keyword>
<protein>
    <submittedName>
        <fullName evidence="5">Scyllo-inositol 2-dehydrogenase (NADP+)</fullName>
    </submittedName>
</protein>
<feature type="domain" description="GFO/IDH/MocA-like oxidoreductase" evidence="4">
    <location>
        <begin position="130"/>
        <end position="247"/>
    </location>
</feature>
<dbReference type="Pfam" id="PF22725">
    <property type="entry name" value="GFO_IDH_MocA_C3"/>
    <property type="match status" value="1"/>
</dbReference>
<dbReference type="Proteomes" id="UP000199206">
    <property type="component" value="Unassembled WGS sequence"/>
</dbReference>
<dbReference type="InterPro" id="IPR036291">
    <property type="entry name" value="NAD(P)-bd_dom_sf"/>
</dbReference>
<comment type="similarity">
    <text evidence="1">Belongs to the Gfo/Idh/MocA family.</text>
</comment>
<keyword evidence="2" id="KW-0560">Oxidoreductase</keyword>
<reference evidence="6" key="1">
    <citation type="submission" date="2016-10" db="EMBL/GenBank/DDBJ databases">
        <authorList>
            <person name="Varghese N."/>
            <person name="Submissions S."/>
        </authorList>
    </citation>
    <scope>NUCLEOTIDE SEQUENCE [LARGE SCALE GENOMIC DNA]</scope>
    <source>
        <strain evidence="6">S6-262</strain>
    </source>
</reference>
<dbReference type="PANTHER" id="PTHR43708:SF5">
    <property type="entry name" value="CONSERVED EXPRESSED OXIDOREDUCTASE (EUROFUNG)-RELATED"/>
    <property type="match status" value="1"/>
</dbReference>
<evidence type="ECO:0000259" key="4">
    <source>
        <dbReference type="Pfam" id="PF22725"/>
    </source>
</evidence>
<dbReference type="SUPFAM" id="SSF51735">
    <property type="entry name" value="NAD(P)-binding Rossmann-fold domains"/>
    <property type="match status" value="1"/>
</dbReference>
<organism evidence="5 6">
    <name type="scientific">Sphingomonas gellani</name>
    <dbReference type="NCBI Taxonomy" id="1166340"/>
    <lineage>
        <taxon>Bacteria</taxon>
        <taxon>Pseudomonadati</taxon>
        <taxon>Pseudomonadota</taxon>
        <taxon>Alphaproteobacteria</taxon>
        <taxon>Sphingomonadales</taxon>
        <taxon>Sphingomonadaceae</taxon>
        <taxon>Sphingomonas</taxon>
    </lineage>
</organism>